<comment type="caution">
    <text evidence="4">The sequence shown here is derived from an EMBL/GenBank/DDBJ whole genome shotgun (WGS) entry which is preliminary data.</text>
</comment>
<feature type="coiled-coil region" evidence="1">
    <location>
        <begin position="859"/>
        <end position="921"/>
    </location>
</feature>
<feature type="compositionally biased region" description="Pro residues" evidence="2">
    <location>
        <begin position="59"/>
        <end position="72"/>
    </location>
</feature>
<feature type="domain" description="DUF7603" evidence="3">
    <location>
        <begin position="698"/>
        <end position="782"/>
    </location>
</feature>
<evidence type="ECO:0000256" key="2">
    <source>
        <dbReference type="SAM" id="MobiDB-lite"/>
    </source>
</evidence>
<feature type="region of interest" description="Disordered" evidence="2">
    <location>
        <begin position="813"/>
        <end position="847"/>
    </location>
</feature>
<reference evidence="4" key="1">
    <citation type="submission" date="2022-12" db="EMBL/GenBank/DDBJ databases">
        <authorList>
            <person name="Petersen C."/>
        </authorList>
    </citation>
    <scope>NUCLEOTIDE SEQUENCE</scope>
    <source>
        <strain evidence="4">IBT 35675</strain>
    </source>
</reference>
<dbReference type="EMBL" id="JAPZBR010000001">
    <property type="protein sequence ID" value="KAJ5366433.1"/>
    <property type="molecule type" value="Genomic_DNA"/>
</dbReference>
<reference evidence="4" key="2">
    <citation type="journal article" date="2023" name="IMA Fungus">
        <title>Comparative genomic study of the Penicillium genus elucidates a diverse pangenome and 15 lateral gene transfer events.</title>
        <authorList>
            <person name="Petersen C."/>
            <person name="Sorensen T."/>
            <person name="Nielsen M.R."/>
            <person name="Sondergaard T.E."/>
            <person name="Sorensen J.L."/>
            <person name="Fitzpatrick D.A."/>
            <person name="Frisvad J.C."/>
            <person name="Nielsen K.L."/>
        </authorList>
    </citation>
    <scope>NUCLEOTIDE SEQUENCE</scope>
    <source>
        <strain evidence="4">IBT 35675</strain>
    </source>
</reference>
<name>A0A9W9RYX0_PENBR</name>
<feature type="region of interest" description="Disordered" evidence="2">
    <location>
        <begin position="177"/>
        <end position="298"/>
    </location>
</feature>
<feature type="compositionally biased region" description="Polar residues" evidence="2">
    <location>
        <begin position="352"/>
        <end position="363"/>
    </location>
</feature>
<feature type="compositionally biased region" description="Polar residues" evidence="2">
    <location>
        <begin position="259"/>
        <end position="270"/>
    </location>
</feature>
<evidence type="ECO:0000259" key="3">
    <source>
        <dbReference type="Pfam" id="PF24554"/>
    </source>
</evidence>
<gene>
    <name evidence="4" type="ORF">N7541_000374</name>
</gene>
<evidence type="ECO:0000256" key="1">
    <source>
        <dbReference type="SAM" id="Coils"/>
    </source>
</evidence>
<keyword evidence="1" id="KW-0175">Coiled coil</keyword>
<organism evidence="4 5">
    <name type="scientific">Penicillium brevicompactum</name>
    <dbReference type="NCBI Taxonomy" id="5074"/>
    <lineage>
        <taxon>Eukaryota</taxon>
        <taxon>Fungi</taxon>
        <taxon>Dikarya</taxon>
        <taxon>Ascomycota</taxon>
        <taxon>Pezizomycotina</taxon>
        <taxon>Eurotiomycetes</taxon>
        <taxon>Eurotiomycetidae</taxon>
        <taxon>Eurotiales</taxon>
        <taxon>Aspergillaceae</taxon>
        <taxon>Penicillium</taxon>
    </lineage>
</organism>
<dbReference type="Proteomes" id="UP001148299">
    <property type="component" value="Unassembled WGS sequence"/>
</dbReference>
<keyword evidence="5" id="KW-1185">Reference proteome</keyword>
<feature type="compositionally biased region" description="Low complexity" evidence="2">
    <location>
        <begin position="14"/>
        <end position="28"/>
    </location>
</feature>
<dbReference type="InterPro" id="IPR056023">
    <property type="entry name" value="DUF7603"/>
</dbReference>
<sequence length="929" mass="102656">MASPLMLGGSPAHSESFSSLNSPPSSSPVRRKPLPQNVDLIPGPVHPSSPLSIEGDKPTPIPTAPVDRPPSPSSADGDSLITVQKNPNRYATPYICLLKLAAKLAVFVPTDVGIKRDMADTGGSASLGQLAAPLHIDTSTSRQDSASYLRSVIADDDDDSDEAIDYFDEEYEHQFTNGTPLHSRLDSEPFIPVLNSPPPSKRSSRRATSMALHPPLNRPPPLHIDVDHRSMSMSMGAGDPRQPKTPGNKISSFFGWKAANNNHNTATSPGANRPPPSPYNTRSNGNGSTRTPSMGSASLKENIYASKMADIENELREISSELAGSIRREMDLEDLVERLQSEGPDANRRTSDYFSDSGTSSVRYASESGKNEDIEKIRRAGEQERAQLKVELSQKLQEERSKRVASESHVQILESQVQQLRRERTDLSDLSSKTKELETALENTKRKLLEERQSKDNFEDLLTAMRVELEQLRNDRDQLRDGSRLAEEIEALKIENASLAQLQGGRFASIAEEGGSPRNSAFGLSRSNSLARKPSGLARSGSLSRSNSVSNNKGGNSPETRESLVDKVQDVEVQRDALHQTLRNLLERQAYQARDFEKRTRMLEMELAISQQSGPPRKLGYKRDVHNLRDEVNILRIRAEDALDGKWQSEKNLAGLKMDLDRAEQETSSLRVLLQEDTAAAELVAGPEGFSGETATSTSLQSAFQQLQTDRATAEASVEHSDELASSLERTEVLGTKVNYQLRTNATVHARLEEAINKGDQDQQISVDRINTLQNHMKELEDDLVAAQQYTEEEMGKHEDEIRLLKESQNASLTRMKNGGRTPVSLSPRPPSAPFDTRSPRLDQTTSGEGVPLAEVIQAEALEKRVKALEKLLRDADMEMEQVVGRMNRTQLDVAQLQTDRDDALRQTSELQTEIQAERETLQGLVKAL</sequence>
<evidence type="ECO:0000313" key="4">
    <source>
        <dbReference type="EMBL" id="KAJ5366433.1"/>
    </source>
</evidence>
<feature type="region of interest" description="Disordered" evidence="2">
    <location>
        <begin position="515"/>
        <end position="563"/>
    </location>
</feature>
<feature type="compositionally biased region" description="Polar residues" evidence="2">
    <location>
        <begin position="279"/>
        <end position="296"/>
    </location>
</feature>
<dbReference type="AlphaFoldDB" id="A0A9W9RYX0"/>
<proteinExistence type="predicted"/>
<feature type="region of interest" description="Disordered" evidence="2">
    <location>
        <begin position="339"/>
        <end position="374"/>
    </location>
</feature>
<protein>
    <recommendedName>
        <fullName evidence="3">DUF7603 domain-containing protein</fullName>
    </recommendedName>
</protein>
<feature type="region of interest" description="Disordered" evidence="2">
    <location>
        <begin position="1"/>
        <end position="81"/>
    </location>
</feature>
<evidence type="ECO:0000313" key="5">
    <source>
        <dbReference type="Proteomes" id="UP001148299"/>
    </source>
</evidence>
<dbReference type="Pfam" id="PF24554">
    <property type="entry name" value="DUF7603"/>
    <property type="match status" value="1"/>
</dbReference>
<feature type="compositionally biased region" description="Basic and acidic residues" evidence="2">
    <location>
        <begin position="339"/>
        <end position="351"/>
    </location>
</feature>
<accession>A0A9W9RYX0</accession>
<feature type="compositionally biased region" description="Low complexity" evidence="2">
    <location>
        <begin position="535"/>
        <end position="557"/>
    </location>
</feature>